<feature type="domain" description="MIR" evidence="3">
    <location>
        <begin position="162"/>
        <end position="216"/>
    </location>
</feature>
<protein>
    <submittedName>
        <fullName evidence="4">Stromal cell-derived factor 2-like protein 1</fullName>
    </submittedName>
</protein>
<dbReference type="InterPro" id="IPR016093">
    <property type="entry name" value="MIR_motif"/>
</dbReference>
<feature type="domain" description="MIR" evidence="3">
    <location>
        <begin position="106"/>
        <end position="161"/>
    </location>
</feature>
<dbReference type="SMART" id="SM00472">
    <property type="entry name" value="MIR"/>
    <property type="match status" value="3"/>
</dbReference>
<dbReference type="AlphaFoldDB" id="A0A6G1S400"/>
<keyword evidence="2" id="KW-0677">Repeat</keyword>
<dbReference type="Gene3D" id="2.80.10.50">
    <property type="match status" value="1"/>
</dbReference>
<name>A0A6G1S400_9ACAR</name>
<dbReference type="InterPro" id="IPR036300">
    <property type="entry name" value="MIR_dom_sf"/>
</dbReference>
<evidence type="ECO:0000259" key="3">
    <source>
        <dbReference type="PROSITE" id="PS50919"/>
    </source>
</evidence>
<sequence length="237" mass="26306">MKFLAIAPSIQANTHVLHNIRYLTILVVIGYITTIATQTLAEIVDHVTCGSVVKLANEAKPKVRLHSHDVKYGSGSGQQSVTAAENQDTNSYWSILGTNSNQCNRGEPIECGSQVRLQHVQTRKFLHSHLFKSPLSSQQEVSAFGGDGESDTGDHWMIYCKTKYWQKGESARLKHVDTDTWLSLSGNTYGRPIYGQMEVICTPSSDAMSHWKTVEGVFVQPTGKTTETPPYPEHNEL</sequence>
<dbReference type="PANTHER" id="PTHR46809">
    <property type="entry name" value="STROMAL CELL-DERIVED FACTOR 2-LIKE PROTEIN"/>
    <property type="match status" value="1"/>
</dbReference>
<keyword evidence="1" id="KW-0732">Signal</keyword>
<evidence type="ECO:0000313" key="4">
    <source>
        <dbReference type="EMBL" id="MDE45225.1"/>
    </source>
</evidence>
<proteinExistence type="predicted"/>
<evidence type="ECO:0000256" key="1">
    <source>
        <dbReference type="ARBA" id="ARBA00022729"/>
    </source>
</evidence>
<organism evidence="4">
    <name type="scientific">Aceria tosichella</name>
    <name type="common">wheat curl mite</name>
    <dbReference type="NCBI Taxonomy" id="561515"/>
    <lineage>
        <taxon>Eukaryota</taxon>
        <taxon>Metazoa</taxon>
        <taxon>Ecdysozoa</taxon>
        <taxon>Arthropoda</taxon>
        <taxon>Chelicerata</taxon>
        <taxon>Arachnida</taxon>
        <taxon>Acari</taxon>
        <taxon>Acariformes</taxon>
        <taxon>Trombidiformes</taxon>
        <taxon>Prostigmata</taxon>
        <taxon>Eupodina</taxon>
        <taxon>Eriophyoidea</taxon>
        <taxon>Eriophyidae</taxon>
        <taxon>Eriophyinae</taxon>
        <taxon>Aceriini</taxon>
        <taxon>Aceria</taxon>
    </lineage>
</organism>
<accession>A0A6G1S400</accession>
<evidence type="ECO:0000256" key="2">
    <source>
        <dbReference type="ARBA" id="ARBA00022737"/>
    </source>
</evidence>
<dbReference type="Pfam" id="PF02815">
    <property type="entry name" value="MIR"/>
    <property type="match status" value="1"/>
</dbReference>
<dbReference type="PROSITE" id="PS50919">
    <property type="entry name" value="MIR"/>
    <property type="match status" value="3"/>
</dbReference>
<feature type="domain" description="MIR" evidence="3">
    <location>
        <begin position="44"/>
        <end position="98"/>
    </location>
</feature>
<dbReference type="SUPFAM" id="SSF82109">
    <property type="entry name" value="MIR domain"/>
    <property type="match status" value="1"/>
</dbReference>
<dbReference type="PANTHER" id="PTHR46809:SF2">
    <property type="entry name" value="GH21273P"/>
    <property type="match status" value="1"/>
</dbReference>
<reference evidence="4" key="1">
    <citation type="submission" date="2018-10" db="EMBL/GenBank/DDBJ databases">
        <title>Transcriptome assembly of Aceria tosichella (Wheat curl mite) Type 2.</title>
        <authorList>
            <person name="Scully E.D."/>
            <person name="Geib S.M."/>
            <person name="Palmer N.A."/>
            <person name="Gupta A.K."/>
            <person name="Sarath G."/>
            <person name="Tatineni S."/>
        </authorList>
    </citation>
    <scope>NUCLEOTIDE SEQUENCE</scope>
    <source>
        <strain evidence="4">LincolnNE</strain>
    </source>
</reference>
<gene>
    <name evidence="4" type="primary">SDF2L1</name>
    <name evidence="4" type="ORF">g.17322</name>
</gene>
<dbReference type="EMBL" id="GGYP01000454">
    <property type="protein sequence ID" value="MDE45225.1"/>
    <property type="molecule type" value="Transcribed_RNA"/>
</dbReference>